<name>A0A8S5THV8_9CAUD</name>
<reference evidence="1" key="1">
    <citation type="journal article" date="2021" name="Proc. Natl. Acad. Sci. U.S.A.">
        <title>A Catalog of Tens of Thousands of Viruses from Human Metagenomes Reveals Hidden Associations with Chronic Diseases.</title>
        <authorList>
            <person name="Tisza M.J."/>
            <person name="Buck C.B."/>
        </authorList>
    </citation>
    <scope>NUCLEOTIDE SEQUENCE</scope>
    <source>
        <strain evidence="1">CtYGJ17</strain>
    </source>
</reference>
<protein>
    <submittedName>
        <fullName evidence="1">Uncharacterized protein</fullName>
    </submittedName>
</protein>
<organism evidence="1">
    <name type="scientific">Myoviridae sp. ctYGJ17</name>
    <dbReference type="NCBI Taxonomy" id="2827692"/>
    <lineage>
        <taxon>Viruses</taxon>
        <taxon>Duplodnaviria</taxon>
        <taxon>Heunggongvirae</taxon>
        <taxon>Uroviricota</taxon>
        <taxon>Caudoviricetes</taxon>
    </lineage>
</organism>
<proteinExistence type="predicted"/>
<accession>A0A8S5THV8</accession>
<sequence length="31" mass="3795">MESADPFNLTFVLYKCIINHHFMIFNRKNHN</sequence>
<dbReference type="EMBL" id="BK032829">
    <property type="protein sequence ID" value="DAF62854.1"/>
    <property type="molecule type" value="Genomic_DNA"/>
</dbReference>
<evidence type="ECO:0000313" key="1">
    <source>
        <dbReference type="EMBL" id="DAF62854.1"/>
    </source>
</evidence>